<feature type="compositionally biased region" description="Polar residues" evidence="1">
    <location>
        <begin position="223"/>
        <end position="232"/>
    </location>
</feature>
<proteinExistence type="predicted"/>
<feature type="compositionally biased region" description="Polar residues" evidence="1">
    <location>
        <begin position="22"/>
        <end position="37"/>
    </location>
</feature>
<feature type="region of interest" description="Disordered" evidence="1">
    <location>
        <begin position="1"/>
        <end position="37"/>
    </location>
</feature>
<comment type="caution">
    <text evidence="3">The sequence shown here is derived from an EMBL/GenBank/DDBJ whole genome shotgun (WGS) entry which is preliminary data.</text>
</comment>
<evidence type="ECO:0000313" key="4">
    <source>
        <dbReference type="Proteomes" id="UP000570595"/>
    </source>
</evidence>
<accession>A0A7J6MFR6</accession>
<dbReference type="InterPro" id="IPR036691">
    <property type="entry name" value="Endo/exonu/phosph_ase_sf"/>
</dbReference>
<dbReference type="SUPFAM" id="SSF56219">
    <property type="entry name" value="DNase I-like"/>
    <property type="match status" value="1"/>
</dbReference>
<evidence type="ECO:0000256" key="1">
    <source>
        <dbReference type="SAM" id="MobiDB-lite"/>
    </source>
</evidence>
<dbReference type="Proteomes" id="UP000570595">
    <property type="component" value="Unassembled WGS sequence"/>
</dbReference>
<evidence type="ECO:0000259" key="2">
    <source>
        <dbReference type="Pfam" id="PF03372"/>
    </source>
</evidence>
<feature type="compositionally biased region" description="Acidic residues" evidence="1">
    <location>
        <begin position="277"/>
        <end position="296"/>
    </location>
</feature>
<dbReference type="InterPro" id="IPR005135">
    <property type="entry name" value="Endo/exonuclease/phosphatase"/>
</dbReference>
<dbReference type="EMBL" id="JABAHT010000010">
    <property type="protein sequence ID" value="KAF4670413.1"/>
    <property type="molecule type" value="Genomic_DNA"/>
</dbReference>
<feature type="domain" description="Endonuclease/exonuclease/phosphatase" evidence="2">
    <location>
        <begin position="377"/>
        <end position="649"/>
    </location>
</feature>
<dbReference type="PANTHER" id="PTHR12121:SF34">
    <property type="entry name" value="PROTEIN ANGEL"/>
    <property type="match status" value="1"/>
</dbReference>
<feature type="region of interest" description="Disordered" evidence="1">
    <location>
        <begin position="1300"/>
        <end position="1327"/>
    </location>
</feature>
<dbReference type="Pfam" id="PF03372">
    <property type="entry name" value="Exo_endo_phos"/>
    <property type="match status" value="1"/>
</dbReference>
<dbReference type="PANTHER" id="PTHR12121">
    <property type="entry name" value="CARBON CATABOLITE REPRESSOR PROTEIN 4"/>
    <property type="match status" value="1"/>
</dbReference>
<dbReference type="InterPro" id="IPR050410">
    <property type="entry name" value="CCR4/nocturin_mRNA_transcr"/>
</dbReference>
<dbReference type="Gene3D" id="3.60.10.10">
    <property type="entry name" value="Endonuclease/exonuclease/phosphatase"/>
    <property type="match status" value="1"/>
</dbReference>
<protein>
    <submittedName>
        <fullName evidence="3">CCR4-NOT transcription complex subunit 6-like</fullName>
    </submittedName>
</protein>
<dbReference type="OrthoDB" id="428734at2759"/>
<reference evidence="3 4" key="1">
    <citation type="submission" date="2020-04" db="EMBL/GenBank/DDBJ databases">
        <title>Perkinsus olseni comparative genomics.</title>
        <authorList>
            <person name="Bogema D.R."/>
        </authorList>
    </citation>
    <scope>NUCLEOTIDE SEQUENCE [LARGE SCALE GENOMIC DNA]</scope>
    <source>
        <strain evidence="3">ATCC PRA-179</strain>
    </source>
</reference>
<evidence type="ECO:0000313" key="3">
    <source>
        <dbReference type="EMBL" id="KAF4670413.1"/>
    </source>
</evidence>
<name>A0A7J6MFR6_PEROL</name>
<feature type="compositionally biased region" description="Basic and acidic residues" evidence="1">
    <location>
        <begin position="763"/>
        <end position="775"/>
    </location>
</feature>
<sequence length="1577" mass="173260">MTGGISDPEPQPPTATDDDTSVESSGSPTAESNNSSLGPVEIIRAEFTKGNRPVIGSPIWPYVLVREVPPEALEAPSLRKPAVEANEQLRQAAAGVPFPGAAKTWEAGENDQRVSWQWYRGPSIHNCVYHPHRPGTIRDVARTFRFYCSPECLTQGYKHLADDHCLPCPSSDKEDDCMYCPWASIEEDEAAEHSTTATLGPDSAAPGSGRDQSPTNDSPPLPGTSGSCWTPVANTRTYTPVPEDTDRVLCVKVHSSEPIPCHPTPPTTTRRRSVADNSEDNAEADDSSESEADDCSLGERERSGSLGNDNASTSSGPVIAGGLQPLTSISQTGSGSVYLMTMPCFDPMTYSPPLREMLSVYGALDHIATGQAIKLLNWNILADIYCTPQQYPYCPPWALSWNYRRHLIIKQIAALEGDVVCLQEVQSDHFYSSLLPALEALGFGYLYAPKTREIFTDKYCEEGCAILYRKSRFSVVDSFTIEFDAHAKDSARYQGARNTKQRNRLSKGNVALACLLEDSRCGGRPLGIVNTHITADVDAGDVKLWQAMCMLEVVQGWSNSQNGVLPIIMCGDFNSTPESAVYELLTTGRLSPSSIPDDPFGILPPVSQMHHSLPLRSIYPAVVNSEATYTNYTQKFQGTLDYICFTQNSLRGLAVSNTYSYEELTYLKVDLVAYLEVDLVAYLKVDLVAYLEVDLVAYLKVDLVAYLKVDLLIRAAVMVRRMRRPLSSGTSGSPIGGGGAIAVSSRELTMASEVPLPEATAEMKLRSHSGSESRVKVPHRNGYKKLNGNGQSLVQGIERLTAKSAVGRGRITDFIDQLHACGLREDTLGSLPTESLLRILQGLTARLANGKTRMDQRSNSLVTRIAEIVTDRAQEGDMPLDSLVYFLLRITQLGRLELLQVAANLPMQRFDEFFTSGDRGLSSLATALQVTQSWRAARNRGDQFPDFMYPLVRPDGRHCVALADSALAHLVAAGAPGGPSMHRNEESGFTPEEELVRVCVLLHRLRPQSEAVMGGMSFLARPEIINGFHGEQEKLHPAVSAAAEFLANEGLIERMSPPVLYGVLLKHVAYLPEKSRQILLEIFLRRATNLPVTELQRCIVNFGPCEIFLERLSKYYGLYDVHADRQLVNRLCLESLGPVMKYLSKIPAGSEIWKSPEMPSLMLHAAHLAVVVKRDYRMHVDLAVCCARVGAQKVQSKSVYDILASSLHHSGKVESSMGSLGEVCKAYGLPDRRANFGARGRASEAAAGFISDCVGRLSESNGEELAIFGELLRAAKWPMKQTWIALSGEVAKRSWRANRSRDRFRQNDTSPPVKDESAHEQASSGDHLGERRLSPVHAYRLYHSFVNFHEGMAASLLPVVLISIRQEDRLEELAPLFLAWRVGDSEIGVMREAIGKCSARVDEASRETLWEAIRVASLSGLPDAQIERLVEPLLSGSLGVPEGREIVIGSALVRRKGSEKVAAILERLTENDRLCGILSKCDARELVECHALCHWVGGRTMEEWNFVAQRKMPEVQPDECLLSKLQEKVEEERAAVELLRNLGDRQCPSANGVTAGMGLAFFLLALGNSVDEYLLTG</sequence>
<organism evidence="3 4">
    <name type="scientific">Perkinsus olseni</name>
    <name type="common">Perkinsus atlanticus</name>
    <dbReference type="NCBI Taxonomy" id="32597"/>
    <lineage>
        <taxon>Eukaryota</taxon>
        <taxon>Sar</taxon>
        <taxon>Alveolata</taxon>
        <taxon>Perkinsozoa</taxon>
        <taxon>Perkinsea</taxon>
        <taxon>Perkinsida</taxon>
        <taxon>Perkinsidae</taxon>
        <taxon>Perkinsus</taxon>
    </lineage>
</organism>
<gene>
    <name evidence="3" type="primary">CNOT6L</name>
    <name evidence="3" type="ORF">FOZ61_000109</name>
</gene>
<feature type="region of interest" description="Disordered" evidence="1">
    <location>
        <begin position="190"/>
        <end position="232"/>
    </location>
</feature>
<feature type="compositionally biased region" description="Polar residues" evidence="1">
    <location>
        <begin position="305"/>
        <end position="316"/>
    </location>
</feature>
<feature type="region of interest" description="Disordered" evidence="1">
    <location>
        <begin position="763"/>
        <end position="782"/>
    </location>
</feature>
<dbReference type="GO" id="GO:0000175">
    <property type="term" value="F:3'-5'-RNA exonuclease activity"/>
    <property type="evidence" value="ECO:0007669"/>
    <property type="project" value="TreeGrafter"/>
</dbReference>
<feature type="region of interest" description="Disordered" evidence="1">
    <location>
        <begin position="256"/>
        <end position="323"/>
    </location>
</feature>